<dbReference type="PANTHER" id="PTHR21299">
    <property type="entry name" value="CYTIDYLATE KINASE/PANTOATE-BETA-ALANINE LIGASE"/>
    <property type="match status" value="1"/>
</dbReference>
<dbReference type="Gene3D" id="3.40.50.300">
    <property type="entry name" value="P-loop containing nucleotide triphosphate hydrolases"/>
    <property type="match status" value="1"/>
</dbReference>
<reference evidence="10 11" key="1">
    <citation type="submission" date="2015-09" db="EMBL/GenBank/DDBJ databases">
        <title>Genome sequence of Oxobacter pfennigii DSM 3222.</title>
        <authorList>
            <person name="Poehlein A."/>
            <person name="Bengelsdorf F.R."/>
            <person name="Schiel-Bengelsdorf B."/>
            <person name="Duerre P."/>
            <person name="Daniel R."/>
        </authorList>
    </citation>
    <scope>NUCLEOTIDE SEQUENCE [LARGE SCALE GENOMIC DNA]</scope>
    <source>
        <strain evidence="10 11">DSM 3222</strain>
    </source>
</reference>
<comment type="similarity">
    <text evidence="1 8">Belongs to the cytidylate kinase family. Type 1 subfamily.</text>
</comment>
<dbReference type="InterPro" id="IPR003136">
    <property type="entry name" value="Cytidylate_kin"/>
</dbReference>
<dbReference type="GO" id="GO:0006220">
    <property type="term" value="P:pyrimidine nucleotide metabolic process"/>
    <property type="evidence" value="ECO:0007669"/>
    <property type="project" value="UniProtKB-UniRule"/>
</dbReference>
<name>A0A0P8W848_9CLOT</name>
<dbReference type="PATRIC" id="fig|36849.3.peg.1421"/>
<dbReference type="Pfam" id="PF02224">
    <property type="entry name" value="Cytidylate_kin"/>
    <property type="match status" value="1"/>
</dbReference>
<dbReference type="GO" id="GO:0036430">
    <property type="term" value="F:CMP kinase activity"/>
    <property type="evidence" value="ECO:0007669"/>
    <property type="project" value="RHEA"/>
</dbReference>
<evidence type="ECO:0000256" key="2">
    <source>
        <dbReference type="ARBA" id="ARBA00022679"/>
    </source>
</evidence>
<evidence type="ECO:0000256" key="4">
    <source>
        <dbReference type="ARBA" id="ARBA00022777"/>
    </source>
</evidence>
<dbReference type="InterPro" id="IPR027417">
    <property type="entry name" value="P-loop_NTPase"/>
</dbReference>
<evidence type="ECO:0000256" key="7">
    <source>
        <dbReference type="ARBA" id="ARBA00048478"/>
    </source>
</evidence>
<feature type="binding site" evidence="8">
    <location>
        <begin position="10"/>
        <end position="18"/>
    </location>
    <ligand>
        <name>ATP</name>
        <dbReference type="ChEBI" id="CHEBI:30616"/>
    </ligand>
</feature>
<sequence length="218" mass="24447">MNKIVVAIDGPAGAGKSTIARIIANRLQILYIDTGAMYRAVTLELLNKNISIEDIDKIEEILKHIKIDIMDDKVFLNNKDVTHEIRQQVINRTVSSVSAIPQVRKKLVDLQREFARNRSVVMDGRDIGTNVLKDADVKVFLTASADERSVRRYKEILLKGLDANLGEIKNEILARDELDSTRALNPLKKAHDAAVVDTTGKDIEMVVEEILKIIKPKL</sequence>
<feature type="domain" description="Cytidylate kinase" evidence="9">
    <location>
        <begin position="6"/>
        <end position="215"/>
    </location>
</feature>
<dbReference type="Proteomes" id="UP000050326">
    <property type="component" value="Unassembled WGS sequence"/>
</dbReference>
<evidence type="ECO:0000259" key="9">
    <source>
        <dbReference type="Pfam" id="PF02224"/>
    </source>
</evidence>
<comment type="catalytic activity">
    <reaction evidence="6 8">
        <text>dCMP + ATP = dCDP + ADP</text>
        <dbReference type="Rhea" id="RHEA:25094"/>
        <dbReference type="ChEBI" id="CHEBI:30616"/>
        <dbReference type="ChEBI" id="CHEBI:57566"/>
        <dbReference type="ChEBI" id="CHEBI:58593"/>
        <dbReference type="ChEBI" id="CHEBI:456216"/>
        <dbReference type="EC" id="2.7.4.25"/>
    </reaction>
</comment>
<evidence type="ECO:0000256" key="3">
    <source>
        <dbReference type="ARBA" id="ARBA00022741"/>
    </source>
</evidence>
<dbReference type="STRING" id="36849.OXPF_13350"/>
<organism evidence="10 11">
    <name type="scientific">Oxobacter pfennigii</name>
    <dbReference type="NCBI Taxonomy" id="36849"/>
    <lineage>
        <taxon>Bacteria</taxon>
        <taxon>Bacillati</taxon>
        <taxon>Bacillota</taxon>
        <taxon>Clostridia</taxon>
        <taxon>Eubacteriales</taxon>
        <taxon>Clostridiaceae</taxon>
        <taxon>Oxobacter</taxon>
    </lineage>
</organism>
<keyword evidence="5 8" id="KW-0067">ATP-binding</keyword>
<evidence type="ECO:0000256" key="6">
    <source>
        <dbReference type="ARBA" id="ARBA00047615"/>
    </source>
</evidence>
<comment type="catalytic activity">
    <reaction evidence="7 8">
        <text>CMP + ATP = CDP + ADP</text>
        <dbReference type="Rhea" id="RHEA:11600"/>
        <dbReference type="ChEBI" id="CHEBI:30616"/>
        <dbReference type="ChEBI" id="CHEBI:58069"/>
        <dbReference type="ChEBI" id="CHEBI:60377"/>
        <dbReference type="ChEBI" id="CHEBI:456216"/>
        <dbReference type="EC" id="2.7.4.25"/>
    </reaction>
</comment>
<dbReference type="OrthoDB" id="9807434at2"/>
<dbReference type="GO" id="GO:0036431">
    <property type="term" value="F:dCMP kinase activity"/>
    <property type="evidence" value="ECO:0007669"/>
    <property type="project" value="InterPro"/>
</dbReference>
<keyword evidence="4 8" id="KW-0418">Kinase</keyword>
<dbReference type="GO" id="GO:0005524">
    <property type="term" value="F:ATP binding"/>
    <property type="evidence" value="ECO:0007669"/>
    <property type="project" value="UniProtKB-UniRule"/>
</dbReference>
<keyword evidence="8" id="KW-0963">Cytoplasm</keyword>
<dbReference type="SUPFAM" id="SSF52540">
    <property type="entry name" value="P-loop containing nucleoside triphosphate hydrolases"/>
    <property type="match status" value="1"/>
</dbReference>
<dbReference type="HAMAP" id="MF_00238">
    <property type="entry name" value="Cytidyl_kinase_type1"/>
    <property type="match status" value="1"/>
</dbReference>
<dbReference type="PANTHER" id="PTHR21299:SF2">
    <property type="entry name" value="CYTIDYLATE KINASE"/>
    <property type="match status" value="1"/>
</dbReference>
<dbReference type="EC" id="2.7.4.25" evidence="8"/>
<evidence type="ECO:0000256" key="8">
    <source>
        <dbReference type="HAMAP-Rule" id="MF_00238"/>
    </source>
</evidence>
<dbReference type="InterPro" id="IPR011994">
    <property type="entry name" value="Cytidylate_kinase_dom"/>
</dbReference>
<dbReference type="NCBIfam" id="TIGR00017">
    <property type="entry name" value="cmk"/>
    <property type="match status" value="1"/>
</dbReference>
<keyword evidence="11" id="KW-1185">Reference proteome</keyword>
<keyword evidence="2 8" id="KW-0808">Transferase</keyword>
<evidence type="ECO:0000313" key="10">
    <source>
        <dbReference type="EMBL" id="KPU44857.1"/>
    </source>
</evidence>
<dbReference type="CDD" id="cd02020">
    <property type="entry name" value="CMPK"/>
    <property type="match status" value="1"/>
</dbReference>
<evidence type="ECO:0000313" key="11">
    <source>
        <dbReference type="Proteomes" id="UP000050326"/>
    </source>
</evidence>
<dbReference type="EMBL" id="LKET01000028">
    <property type="protein sequence ID" value="KPU44857.1"/>
    <property type="molecule type" value="Genomic_DNA"/>
</dbReference>
<evidence type="ECO:0000256" key="1">
    <source>
        <dbReference type="ARBA" id="ARBA00009427"/>
    </source>
</evidence>
<protein>
    <recommendedName>
        <fullName evidence="8">Cytidylate kinase</fullName>
        <shortName evidence="8">CK</shortName>
        <ecNumber evidence="8">2.7.4.25</ecNumber>
    </recommendedName>
    <alternativeName>
        <fullName evidence="8">Cytidine monophosphate kinase</fullName>
        <shortName evidence="8">CMP kinase</shortName>
    </alternativeName>
</protein>
<accession>A0A0P8W848</accession>
<comment type="subcellular location">
    <subcellularLocation>
        <location evidence="8">Cytoplasm</location>
    </subcellularLocation>
</comment>
<proteinExistence type="inferred from homology"/>
<dbReference type="GO" id="GO:0005829">
    <property type="term" value="C:cytosol"/>
    <property type="evidence" value="ECO:0007669"/>
    <property type="project" value="TreeGrafter"/>
</dbReference>
<comment type="caution">
    <text evidence="10">The sequence shown here is derived from an EMBL/GenBank/DDBJ whole genome shotgun (WGS) entry which is preliminary data.</text>
</comment>
<dbReference type="GO" id="GO:0015949">
    <property type="term" value="P:nucleobase-containing small molecule interconversion"/>
    <property type="evidence" value="ECO:0007669"/>
    <property type="project" value="TreeGrafter"/>
</dbReference>
<dbReference type="AlphaFoldDB" id="A0A0P8W848"/>
<dbReference type="RefSeq" id="WP_054874418.1">
    <property type="nucleotide sequence ID" value="NZ_LKET01000028.1"/>
</dbReference>
<gene>
    <name evidence="10" type="primary">cmk_1</name>
    <name evidence="8" type="synonym">cmk</name>
    <name evidence="10" type="ORF">OXPF_13350</name>
</gene>
<evidence type="ECO:0000256" key="5">
    <source>
        <dbReference type="ARBA" id="ARBA00022840"/>
    </source>
</evidence>
<keyword evidence="3 8" id="KW-0547">Nucleotide-binding</keyword>